<name>A0A914BCZ4_PATMI</name>
<feature type="compositionally biased region" description="Basic and acidic residues" evidence="1">
    <location>
        <begin position="13"/>
        <end position="23"/>
    </location>
</feature>
<dbReference type="Pfam" id="PF15667">
    <property type="entry name" value="CMIP6"/>
    <property type="match status" value="1"/>
</dbReference>
<proteinExistence type="predicted"/>
<reference evidence="2" key="1">
    <citation type="submission" date="2022-11" db="UniProtKB">
        <authorList>
            <consortium name="EnsemblMetazoa"/>
        </authorList>
    </citation>
    <scope>IDENTIFICATION</scope>
</reference>
<feature type="compositionally biased region" description="Polar residues" evidence="1">
    <location>
        <begin position="144"/>
        <end position="158"/>
    </location>
</feature>
<dbReference type="RefSeq" id="XP_038073924.1">
    <property type="nucleotide sequence ID" value="XM_038217996.1"/>
</dbReference>
<dbReference type="InterPro" id="IPR031365">
    <property type="entry name" value="CMIP6"/>
</dbReference>
<dbReference type="PANTHER" id="PTHR35087:SF1">
    <property type="entry name" value="RIKEN CDNA 4930505A04 GENE"/>
    <property type="match status" value="1"/>
</dbReference>
<dbReference type="PANTHER" id="PTHR35087">
    <property type="entry name" value="SIMILAR TO HYPOTHETICAL PROTEIN FLJ40298"/>
    <property type="match status" value="1"/>
</dbReference>
<sequence length="284" mass="31223">MTLYMPPLSTKKRGGEQKSDPGTKRVFGNYEENLPAAQSHYSTIHSNVLAGSKFSPAKSRILSPARLHKPHPSQVGFLLQDCRLMHEPICDVKPQSKAVSADPEGNMWWKWQVGNGEVVKRTPPKYSYHSTNRDQFRTPEKPQLGQTRHGSNPGTYASSGIVPVTRLPSEKGPRLLVEHISYDHQYNSRTNPSEPIRGKKHGSIVWDCLHPVSPSKLAIGSNKTTVLTAPWASNTQDDASMTISKLSPSQPSLETGSIKCQEAVRLGTLESTVPQFTALPPVAS</sequence>
<dbReference type="OMA" id="PWASNTQ"/>
<feature type="region of interest" description="Disordered" evidence="1">
    <location>
        <begin position="1"/>
        <end position="27"/>
    </location>
</feature>
<evidence type="ECO:0000256" key="1">
    <source>
        <dbReference type="SAM" id="MobiDB-lite"/>
    </source>
</evidence>
<keyword evidence="3" id="KW-1185">Reference proteome</keyword>
<dbReference type="AlphaFoldDB" id="A0A914BCZ4"/>
<evidence type="ECO:0000313" key="3">
    <source>
        <dbReference type="Proteomes" id="UP000887568"/>
    </source>
</evidence>
<dbReference type="Proteomes" id="UP000887568">
    <property type="component" value="Unplaced"/>
</dbReference>
<protein>
    <submittedName>
        <fullName evidence="2">Uncharacterized protein</fullName>
    </submittedName>
</protein>
<accession>A0A914BCZ4</accession>
<dbReference type="EnsemblMetazoa" id="XM_038217996.1">
    <property type="protein sequence ID" value="XP_038073924.1"/>
    <property type="gene ID" value="LOC119742000"/>
</dbReference>
<organism evidence="2 3">
    <name type="scientific">Patiria miniata</name>
    <name type="common">Bat star</name>
    <name type="synonym">Asterina miniata</name>
    <dbReference type="NCBI Taxonomy" id="46514"/>
    <lineage>
        <taxon>Eukaryota</taxon>
        <taxon>Metazoa</taxon>
        <taxon>Echinodermata</taxon>
        <taxon>Eleutherozoa</taxon>
        <taxon>Asterozoa</taxon>
        <taxon>Asteroidea</taxon>
        <taxon>Valvatacea</taxon>
        <taxon>Valvatida</taxon>
        <taxon>Asterinidae</taxon>
        <taxon>Patiria</taxon>
    </lineage>
</organism>
<dbReference type="OrthoDB" id="9971371at2759"/>
<feature type="region of interest" description="Disordered" evidence="1">
    <location>
        <begin position="120"/>
        <end position="161"/>
    </location>
</feature>
<feature type="compositionally biased region" description="Basic and acidic residues" evidence="1">
    <location>
        <begin position="131"/>
        <end position="140"/>
    </location>
</feature>
<dbReference type="GeneID" id="119742000"/>
<evidence type="ECO:0000313" key="2">
    <source>
        <dbReference type="EnsemblMetazoa" id="XP_038073924.1"/>
    </source>
</evidence>